<dbReference type="EMBL" id="LXWW01000015">
    <property type="protein sequence ID" value="OAO17854.1"/>
    <property type="molecule type" value="Genomic_DNA"/>
</dbReference>
<accession>A0A196SPX7</accession>
<evidence type="ECO:0000256" key="2">
    <source>
        <dbReference type="SAM" id="Coils"/>
    </source>
</evidence>
<evidence type="ECO:0000313" key="6">
    <source>
        <dbReference type="Proteomes" id="UP000078348"/>
    </source>
</evidence>
<organism evidence="5 6">
    <name type="scientific">Blastocystis sp. subtype 1 (strain ATCC 50177 / NandII)</name>
    <dbReference type="NCBI Taxonomy" id="478820"/>
    <lineage>
        <taxon>Eukaryota</taxon>
        <taxon>Sar</taxon>
        <taxon>Stramenopiles</taxon>
        <taxon>Bigyra</taxon>
        <taxon>Opalozoa</taxon>
        <taxon>Opalinata</taxon>
        <taxon>Blastocystidae</taxon>
        <taxon>Blastocystis</taxon>
    </lineage>
</organism>
<keyword evidence="3" id="KW-0812">Transmembrane</keyword>
<reference evidence="5 6" key="1">
    <citation type="submission" date="2016-05" db="EMBL/GenBank/DDBJ databases">
        <title>Nuclear genome of Blastocystis sp. subtype 1 NandII.</title>
        <authorList>
            <person name="Gentekaki E."/>
            <person name="Curtis B."/>
            <person name="Stairs C."/>
            <person name="Eme L."/>
            <person name="Herman E."/>
            <person name="Klimes V."/>
            <person name="Arias M.C."/>
            <person name="Elias M."/>
            <person name="Hilliou F."/>
            <person name="Klute M."/>
            <person name="Malik S.-B."/>
            <person name="Pightling A."/>
            <person name="Rachubinski R."/>
            <person name="Salas D."/>
            <person name="Schlacht A."/>
            <person name="Suga H."/>
            <person name="Archibald J."/>
            <person name="Ball S.G."/>
            <person name="Clark G."/>
            <person name="Dacks J."/>
            <person name="Van Der Giezen M."/>
            <person name="Tsaousis A."/>
            <person name="Roger A."/>
        </authorList>
    </citation>
    <scope>NUCLEOTIDE SEQUENCE [LARGE SCALE GENOMIC DNA]</scope>
    <source>
        <strain evidence="6">ATCC 50177 / NandII</strain>
    </source>
</reference>
<dbReference type="PANTHER" id="PTHR14043:SF2">
    <property type="entry name" value="HOMEOBOX PROTEIN CUT"/>
    <property type="match status" value="1"/>
</dbReference>
<evidence type="ECO:0000256" key="3">
    <source>
        <dbReference type="SAM" id="Phobius"/>
    </source>
</evidence>
<feature type="coiled-coil region" evidence="2">
    <location>
        <begin position="127"/>
        <end position="192"/>
    </location>
</feature>
<dbReference type="STRING" id="478820.A0A196SPX7"/>
<dbReference type="Pfam" id="PF25398">
    <property type="entry name" value="CUX1_N"/>
    <property type="match status" value="1"/>
</dbReference>
<evidence type="ECO:0000313" key="5">
    <source>
        <dbReference type="EMBL" id="OAO17854.1"/>
    </source>
</evidence>
<dbReference type="InterPro" id="IPR057476">
    <property type="entry name" value="Cux_N"/>
</dbReference>
<comment type="caution">
    <text evidence="5">The sequence shown here is derived from an EMBL/GenBank/DDBJ whole genome shotgun (WGS) entry which is preliminary data.</text>
</comment>
<feature type="domain" description="Cux N-terminal" evidence="4">
    <location>
        <begin position="9"/>
        <end position="115"/>
    </location>
</feature>
<feature type="coiled-coil region" evidence="2">
    <location>
        <begin position="434"/>
        <end position="508"/>
    </location>
</feature>
<evidence type="ECO:0000256" key="1">
    <source>
        <dbReference type="ARBA" id="ARBA00023054"/>
    </source>
</evidence>
<gene>
    <name evidence="5" type="ORF">AV274_0410</name>
</gene>
<keyword evidence="3" id="KW-0472">Membrane</keyword>
<sequence length="592" mass="68880">MENPYLRTLNTTIQFWDEFKLQTKIESMKASMQTIVKSQESSQKARKDLATKTKDIRTVAANERMTYMKNLLKSYQEEIDHLTVRSQFAENLFSSYLTELSTLLEPSTILKQSRDVYQQYAELIKESERVDTENSELRHDIEELQTQKEQISASENDLLSLQKDVARYKESIASLQKQVEEKDATLREQKDLLAKEAETHEENVRMQLQIATLTKEINQYYSVMNVASQEEAPEGTEALRMELEKTRMDLEKEKESHRLYVVAQKERDESVERRIEGYESQIAMLNEEIEEQSNEIERMKREAKTQEVPAVSVKVDEEAVNELKERNEELKAKNDTLAKEVKEAKEEASKKATQLQAQVKDLNQELRTRVSVKEMAKIKRILVTLQQVGIAVDFNETTELPIPKTEAILLEKIRHLETGNSELRSTFNDIYNKYMASENKRHEVEEQLGDARDAMEKMEGQIAELEQRVIGDVGGEGGNVERILKDQRDRYKRRVDELESEKEKDRASLDSLYSVVNSLKRELNEKRPFSSDYSIRNSFNKYHSSESSSNPLEKVAFRVAQEMIQSPKFRSVVSLYLVVIHFLLLIAILRYM</sequence>
<name>A0A196SPX7_BLAHN</name>
<feature type="coiled-coil region" evidence="2">
    <location>
        <begin position="236"/>
        <end position="365"/>
    </location>
</feature>
<keyword evidence="1 2" id="KW-0175">Coiled coil</keyword>
<proteinExistence type="predicted"/>
<evidence type="ECO:0000259" key="4">
    <source>
        <dbReference type="Pfam" id="PF25398"/>
    </source>
</evidence>
<dbReference type="Proteomes" id="UP000078348">
    <property type="component" value="Unassembled WGS sequence"/>
</dbReference>
<dbReference type="AlphaFoldDB" id="A0A196SPX7"/>
<dbReference type="OrthoDB" id="10257567at2759"/>
<keyword evidence="3" id="KW-1133">Transmembrane helix</keyword>
<feature type="transmembrane region" description="Helical" evidence="3">
    <location>
        <begin position="573"/>
        <end position="591"/>
    </location>
</feature>
<keyword evidence="6" id="KW-1185">Reference proteome</keyword>
<dbReference type="PANTHER" id="PTHR14043">
    <property type="entry name" value="CCAAT DISPLACEMENT PROTEIN-RELATED"/>
    <property type="match status" value="1"/>
</dbReference>
<protein>
    <recommendedName>
        <fullName evidence="4">Cux N-terminal domain-containing protein</fullName>
    </recommendedName>
</protein>